<dbReference type="InterPro" id="IPR002104">
    <property type="entry name" value="Integrase_catalytic"/>
</dbReference>
<dbReference type="InterPro" id="IPR004107">
    <property type="entry name" value="Integrase_SAM-like_N"/>
</dbReference>
<proteinExistence type="inferred from homology"/>
<dbReference type="PANTHER" id="PTHR30349">
    <property type="entry name" value="PHAGE INTEGRASE-RELATED"/>
    <property type="match status" value="1"/>
</dbReference>
<keyword evidence="4 6" id="KW-0238">DNA-binding</keyword>
<evidence type="ECO:0000259" key="7">
    <source>
        <dbReference type="PROSITE" id="PS51898"/>
    </source>
</evidence>
<sequence>MKNRTLNCQLFFSKTNDFLSYYLPCQAARSIHTIETYRDGLTVFRRYITNVRKISIKKFLFTDCTSELMLDYLGYLNSQGCEASTCNNRLAALRAYLWYASDMDISLQSIALSASHVPFLKEPKKVKQIIQDEDMKALLAAPPDTQKGNRDRMIMILLYDTAIRIAELLELKISSLKLTSVPSIHIHEKGDKERSVSITDATVSHLKKYLRQFHPEMLPDQPLFYTKIKGSIAPMSPGNVSRIINKYADAIRPEHPNLPKHLHCHMFRRTRATGLYRNGVELEMISVILGHSSTETTRIYATPSIEMLGEAMNTANSTIPDETPEWEENEDELARICGLR</sequence>
<dbReference type="GO" id="GO:0006310">
    <property type="term" value="P:DNA recombination"/>
    <property type="evidence" value="ECO:0007669"/>
    <property type="project" value="UniProtKB-KW"/>
</dbReference>
<organism evidence="9 10">
    <name type="scientific">Mediterraneibacter gnavus</name>
    <name type="common">Ruminococcus gnavus</name>
    <dbReference type="NCBI Taxonomy" id="33038"/>
    <lineage>
        <taxon>Bacteria</taxon>
        <taxon>Bacillati</taxon>
        <taxon>Bacillota</taxon>
        <taxon>Clostridia</taxon>
        <taxon>Lachnospirales</taxon>
        <taxon>Lachnospiraceae</taxon>
        <taxon>Mediterraneibacter</taxon>
    </lineage>
</organism>
<comment type="function">
    <text evidence="1">Site-specific tyrosine recombinase, which acts by catalyzing the cutting and rejoining of the recombining DNA molecules.</text>
</comment>
<evidence type="ECO:0000256" key="5">
    <source>
        <dbReference type="ARBA" id="ARBA00023172"/>
    </source>
</evidence>
<feature type="domain" description="Core-binding (CB)" evidence="8">
    <location>
        <begin position="9"/>
        <end position="101"/>
    </location>
</feature>
<dbReference type="SUPFAM" id="SSF56349">
    <property type="entry name" value="DNA breaking-rejoining enzymes"/>
    <property type="match status" value="1"/>
</dbReference>
<dbReference type="EMBL" id="QRIA01000002">
    <property type="protein sequence ID" value="RHG21723.1"/>
    <property type="molecule type" value="Genomic_DNA"/>
</dbReference>
<dbReference type="RefSeq" id="WP_118262631.1">
    <property type="nucleotide sequence ID" value="NZ_QRIA01000002.1"/>
</dbReference>
<accession>A0A414SNS6</accession>
<evidence type="ECO:0000256" key="3">
    <source>
        <dbReference type="ARBA" id="ARBA00022908"/>
    </source>
</evidence>
<dbReference type="InterPro" id="IPR011010">
    <property type="entry name" value="DNA_brk_join_enz"/>
</dbReference>
<dbReference type="Pfam" id="PF00589">
    <property type="entry name" value="Phage_integrase"/>
    <property type="match status" value="1"/>
</dbReference>
<evidence type="ECO:0000259" key="8">
    <source>
        <dbReference type="PROSITE" id="PS51900"/>
    </source>
</evidence>
<dbReference type="PANTHER" id="PTHR30349:SF41">
    <property type="entry name" value="INTEGRASE_RECOMBINASE PROTEIN MJ0367-RELATED"/>
    <property type="match status" value="1"/>
</dbReference>
<dbReference type="Pfam" id="PF02899">
    <property type="entry name" value="Phage_int_SAM_1"/>
    <property type="match status" value="1"/>
</dbReference>
<dbReference type="GO" id="GO:0015074">
    <property type="term" value="P:DNA integration"/>
    <property type="evidence" value="ECO:0007669"/>
    <property type="project" value="UniProtKB-KW"/>
</dbReference>
<dbReference type="AlphaFoldDB" id="A0A414SNS6"/>
<dbReference type="InterPro" id="IPR010998">
    <property type="entry name" value="Integrase_recombinase_N"/>
</dbReference>
<dbReference type="InterPro" id="IPR050090">
    <property type="entry name" value="Tyrosine_recombinase_XerCD"/>
</dbReference>
<comment type="caution">
    <text evidence="9">The sequence shown here is derived from an EMBL/GenBank/DDBJ whole genome shotgun (WGS) entry which is preliminary data.</text>
</comment>
<dbReference type="InterPro" id="IPR044068">
    <property type="entry name" value="CB"/>
</dbReference>
<dbReference type="InterPro" id="IPR013762">
    <property type="entry name" value="Integrase-like_cat_sf"/>
</dbReference>
<gene>
    <name evidence="9" type="ORF">DW270_01625</name>
</gene>
<evidence type="ECO:0000313" key="9">
    <source>
        <dbReference type="EMBL" id="RHG21723.1"/>
    </source>
</evidence>
<dbReference type="Gene3D" id="1.10.150.130">
    <property type="match status" value="1"/>
</dbReference>
<keyword evidence="5" id="KW-0233">DNA recombination</keyword>
<evidence type="ECO:0000256" key="4">
    <source>
        <dbReference type="ARBA" id="ARBA00023125"/>
    </source>
</evidence>
<name>A0A414SNS6_MEDGN</name>
<dbReference type="Proteomes" id="UP000285697">
    <property type="component" value="Unassembled WGS sequence"/>
</dbReference>
<dbReference type="Gene3D" id="1.10.443.10">
    <property type="entry name" value="Intergrase catalytic core"/>
    <property type="match status" value="1"/>
</dbReference>
<evidence type="ECO:0000256" key="2">
    <source>
        <dbReference type="ARBA" id="ARBA00008857"/>
    </source>
</evidence>
<dbReference type="GO" id="GO:0003677">
    <property type="term" value="F:DNA binding"/>
    <property type="evidence" value="ECO:0007669"/>
    <property type="project" value="UniProtKB-UniRule"/>
</dbReference>
<dbReference type="CDD" id="cd01182">
    <property type="entry name" value="INT_RitC_C_like"/>
    <property type="match status" value="1"/>
</dbReference>
<comment type="similarity">
    <text evidence="2">Belongs to the 'phage' integrase family.</text>
</comment>
<evidence type="ECO:0000313" key="10">
    <source>
        <dbReference type="Proteomes" id="UP000285697"/>
    </source>
</evidence>
<keyword evidence="3" id="KW-0229">DNA integration</keyword>
<reference evidence="9 10" key="1">
    <citation type="submission" date="2018-08" db="EMBL/GenBank/DDBJ databases">
        <title>A genome reference for cultivated species of the human gut microbiota.</title>
        <authorList>
            <person name="Zou Y."/>
            <person name="Xue W."/>
            <person name="Luo G."/>
        </authorList>
    </citation>
    <scope>NUCLEOTIDE SEQUENCE [LARGE SCALE GENOMIC DNA]</scope>
    <source>
        <strain evidence="9 10">AM22-7AC</strain>
    </source>
</reference>
<evidence type="ECO:0000256" key="6">
    <source>
        <dbReference type="PROSITE-ProRule" id="PRU01248"/>
    </source>
</evidence>
<feature type="domain" description="Tyr recombinase" evidence="7">
    <location>
        <begin position="124"/>
        <end position="313"/>
    </location>
</feature>
<dbReference type="PROSITE" id="PS51898">
    <property type="entry name" value="TYR_RECOMBINASE"/>
    <property type="match status" value="1"/>
</dbReference>
<protein>
    <submittedName>
        <fullName evidence="9">Integrase</fullName>
    </submittedName>
</protein>
<dbReference type="PROSITE" id="PS51900">
    <property type="entry name" value="CB"/>
    <property type="match status" value="1"/>
</dbReference>
<evidence type="ECO:0000256" key="1">
    <source>
        <dbReference type="ARBA" id="ARBA00003283"/>
    </source>
</evidence>